<gene>
    <name evidence="9 10" type="primary">psaK</name>
    <name evidence="10" type="ORF">K4A83_00720</name>
</gene>
<comment type="subcellular location">
    <subcellularLocation>
        <location evidence="9">Cellular thylakoid membrane</location>
        <topology evidence="9">Multi-pass membrane protein</topology>
    </subcellularLocation>
    <subcellularLocation>
        <location evidence="1">Membrane</location>
        <topology evidence="1">Multi-pass membrane protein</topology>
    </subcellularLocation>
</comment>
<organism evidence="10 11">
    <name type="scientific">Spirulina subsalsa FACHB-351</name>
    <dbReference type="NCBI Taxonomy" id="234711"/>
    <lineage>
        <taxon>Bacteria</taxon>
        <taxon>Bacillati</taxon>
        <taxon>Cyanobacteriota</taxon>
        <taxon>Cyanophyceae</taxon>
        <taxon>Spirulinales</taxon>
        <taxon>Spirulinaceae</taxon>
        <taxon>Spirulina</taxon>
    </lineage>
</organism>
<dbReference type="InterPro" id="IPR035982">
    <property type="entry name" value="PSI_centre_PsaK_sf"/>
</dbReference>
<evidence type="ECO:0000256" key="3">
    <source>
        <dbReference type="ARBA" id="ARBA00022531"/>
    </source>
</evidence>
<evidence type="ECO:0000313" key="10">
    <source>
        <dbReference type="EMBL" id="MCW6034801.1"/>
    </source>
</evidence>
<evidence type="ECO:0000256" key="2">
    <source>
        <dbReference type="ARBA" id="ARBA00006458"/>
    </source>
</evidence>
<dbReference type="Pfam" id="PF01241">
    <property type="entry name" value="PSI_PSAK"/>
    <property type="match status" value="1"/>
</dbReference>
<dbReference type="HAMAP" id="MF_00474">
    <property type="entry name" value="PSI_PsaK"/>
    <property type="match status" value="1"/>
</dbReference>
<dbReference type="EMBL" id="JAIHOM010000002">
    <property type="protein sequence ID" value="MCW6034801.1"/>
    <property type="molecule type" value="Genomic_DNA"/>
</dbReference>
<reference evidence="10 11" key="1">
    <citation type="submission" date="2021-08" db="EMBL/GenBank/DDBJ databases">
        <title>Draft genome sequence of Spirulina subsalsa with high tolerance to salinity and hype-accumulation of phycocyanin.</title>
        <authorList>
            <person name="Pei H."/>
            <person name="Jiang L."/>
        </authorList>
    </citation>
    <scope>NUCLEOTIDE SEQUENCE [LARGE SCALE GENOMIC DNA]</scope>
    <source>
        <strain evidence="10 11">FACHB-351</strain>
    </source>
</reference>
<evidence type="ECO:0000256" key="5">
    <source>
        <dbReference type="ARBA" id="ARBA00022836"/>
    </source>
</evidence>
<comment type="similarity">
    <text evidence="2 9">Belongs to the PsaG/PsaK family.</text>
</comment>
<evidence type="ECO:0000256" key="9">
    <source>
        <dbReference type="HAMAP-Rule" id="MF_00474"/>
    </source>
</evidence>
<evidence type="ECO:0000313" key="11">
    <source>
        <dbReference type="Proteomes" id="UP001526426"/>
    </source>
</evidence>
<keyword evidence="7 9" id="KW-0793">Thylakoid</keyword>
<keyword evidence="8 9" id="KW-0472">Membrane</keyword>
<dbReference type="RefSeq" id="WP_407809769.1">
    <property type="nucleotide sequence ID" value="NZ_JAIHOM010000002.1"/>
</dbReference>
<dbReference type="Gene3D" id="1.20.860.20">
    <property type="entry name" value="Photosystem I PsaK, reaction centre"/>
    <property type="match status" value="1"/>
</dbReference>
<comment type="caution">
    <text evidence="9">Lacks conserved residue(s) required for the propagation of feature annotation.</text>
</comment>
<dbReference type="NCBIfam" id="TIGR03049">
    <property type="entry name" value="PS_I_psaK"/>
    <property type="match status" value="1"/>
</dbReference>
<name>A0ABT3KZZ7_9CYAN</name>
<dbReference type="InterPro" id="IPR000549">
    <property type="entry name" value="PSI_PsaG/PsaK"/>
</dbReference>
<dbReference type="SUPFAM" id="SSF81563">
    <property type="entry name" value="Photosystem I reaction center subunit X, PsaK"/>
    <property type="match status" value="1"/>
</dbReference>
<dbReference type="InterPro" id="IPR037101">
    <property type="entry name" value="PSI_PsaK_bact"/>
</dbReference>
<keyword evidence="3 9" id="KW-0602">Photosynthesis</keyword>
<evidence type="ECO:0000256" key="4">
    <source>
        <dbReference type="ARBA" id="ARBA00022692"/>
    </source>
</evidence>
<dbReference type="InterPro" id="IPR017492">
    <property type="entry name" value="PSI_PsaK"/>
</dbReference>
<keyword evidence="5 9" id="KW-0603">Photosystem I</keyword>
<keyword evidence="4 9" id="KW-0812">Transmembrane</keyword>
<proteinExistence type="inferred from homology"/>
<accession>A0ABT3KZZ7</accession>
<evidence type="ECO:0000256" key="6">
    <source>
        <dbReference type="ARBA" id="ARBA00022989"/>
    </source>
</evidence>
<protein>
    <recommendedName>
        <fullName evidence="9">Photosystem I reaction center subunit PsaK</fullName>
    </recommendedName>
    <alternativeName>
        <fullName evidence="9">Photosystem I subunit X</fullName>
    </alternativeName>
</protein>
<evidence type="ECO:0000256" key="7">
    <source>
        <dbReference type="ARBA" id="ARBA00023078"/>
    </source>
</evidence>
<dbReference type="Proteomes" id="UP001526426">
    <property type="component" value="Unassembled WGS sequence"/>
</dbReference>
<comment type="caution">
    <text evidence="10">The sequence shown here is derived from an EMBL/GenBank/DDBJ whole genome shotgun (WGS) entry which is preliminary data.</text>
</comment>
<dbReference type="PROSITE" id="PS01026">
    <property type="entry name" value="PHOTOSYSTEM_I_PSAGK"/>
    <property type="match status" value="1"/>
</dbReference>
<evidence type="ECO:0000256" key="8">
    <source>
        <dbReference type="ARBA" id="ARBA00023136"/>
    </source>
</evidence>
<feature type="transmembrane region" description="Helical" evidence="9">
    <location>
        <begin position="15"/>
        <end position="38"/>
    </location>
</feature>
<sequence>MTTTLLATTASTSEWNLSIGIVMIVCNLVAIALGRFAIKNPGQGPDLPISKPALWEGFGVTELLATGSFGHILGAGVILGLTNAGVL</sequence>
<keyword evidence="6 9" id="KW-1133">Transmembrane helix</keyword>
<evidence type="ECO:0000256" key="1">
    <source>
        <dbReference type="ARBA" id="ARBA00004141"/>
    </source>
</evidence>
<keyword evidence="11" id="KW-1185">Reference proteome</keyword>